<dbReference type="CDD" id="cd02094">
    <property type="entry name" value="P-type_ATPase_Cu-like"/>
    <property type="match status" value="1"/>
</dbReference>
<evidence type="ECO:0000313" key="14">
    <source>
        <dbReference type="Proteomes" id="UP000825935"/>
    </source>
</evidence>
<dbReference type="AlphaFoldDB" id="A0A8T2V4U1"/>
<dbReference type="InterPro" id="IPR036412">
    <property type="entry name" value="HAD-like_sf"/>
</dbReference>
<dbReference type="InterPro" id="IPR059000">
    <property type="entry name" value="ATPase_P-type_domA"/>
</dbReference>
<feature type="region of interest" description="Disordered" evidence="11">
    <location>
        <begin position="106"/>
        <end position="142"/>
    </location>
</feature>
<dbReference type="PROSITE" id="PS01047">
    <property type="entry name" value="HMA_1"/>
    <property type="match status" value="1"/>
</dbReference>
<dbReference type="SUPFAM" id="SSF55008">
    <property type="entry name" value="HMA, heavy metal-associated domain"/>
    <property type="match status" value="1"/>
</dbReference>
<keyword evidence="8 10" id="KW-1133">Transmembrane helix</keyword>
<dbReference type="InterPro" id="IPR023214">
    <property type="entry name" value="HAD_sf"/>
</dbReference>
<keyword evidence="4 10" id="KW-0479">Metal-binding</keyword>
<evidence type="ECO:0000256" key="4">
    <source>
        <dbReference type="ARBA" id="ARBA00022723"/>
    </source>
</evidence>
<feature type="compositionally biased region" description="Gly residues" evidence="11">
    <location>
        <begin position="107"/>
        <end position="138"/>
    </location>
</feature>
<dbReference type="Pfam" id="PF00122">
    <property type="entry name" value="E1-E2_ATPase"/>
    <property type="match status" value="1"/>
</dbReference>
<dbReference type="PANTHER" id="PTHR43520:SF22">
    <property type="entry name" value="COPPER-TRANSPORTING ATPASE PAA1, CHLOROPLASTIC"/>
    <property type="match status" value="1"/>
</dbReference>
<dbReference type="GO" id="GO:0005507">
    <property type="term" value="F:copper ion binding"/>
    <property type="evidence" value="ECO:0007669"/>
    <property type="project" value="TreeGrafter"/>
</dbReference>
<dbReference type="InterPro" id="IPR036163">
    <property type="entry name" value="HMA_dom_sf"/>
</dbReference>
<feature type="transmembrane region" description="Helical" evidence="10">
    <location>
        <begin position="334"/>
        <end position="352"/>
    </location>
</feature>
<dbReference type="InterPro" id="IPR044492">
    <property type="entry name" value="P_typ_ATPase_HD_dom"/>
</dbReference>
<keyword evidence="6 10" id="KW-0067">ATP-binding</keyword>
<name>A0A8T2V4U1_CERRI</name>
<evidence type="ECO:0000256" key="5">
    <source>
        <dbReference type="ARBA" id="ARBA00022741"/>
    </source>
</evidence>
<dbReference type="SUPFAM" id="SSF81665">
    <property type="entry name" value="Calcium ATPase, transmembrane domain M"/>
    <property type="match status" value="1"/>
</dbReference>
<keyword evidence="3 10" id="KW-0812">Transmembrane</keyword>
<dbReference type="InterPro" id="IPR018303">
    <property type="entry name" value="ATPase_P-typ_P_site"/>
</dbReference>
<comment type="caution">
    <text evidence="13">The sequence shown here is derived from an EMBL/GenBank/DDBJ whole genome shotgun (WGS) entry which is preliminary data.</text>
</comment>
<dbReference type="InterPro" id="IPR023299">
    <property type="entry name" value="ATPase_P-typ_cyto_dom_N"/>
</dbReference>
<accession>A0A8T2V4U1</accession>
<dbReference type="Gene3D" id="2.70.150.10">
    <property type="entry name" value="Calcium-transporting ATPase, cytoplasmic transduction domain A"/>
    <property type="match status" value="1"/>
</dbReference>
<dbReference type="GO" id="GO:0016020">
    <property type="term" value="C:membrane"/>
    <property type="evidence" value="ECO:0007669"/>
    <property type="project" value="UniProtKB-SubCell"/>
</dbReference>
<dbReference type="Pfam" id="PF00403">
    <property type="entry name" value="HMA"/>
    <property type="match status" value="1"/>
</dbReference>
<evidence type="ECO:0000256" key="9">
    <source>
        <dbReference type="ARBA" id="ARBA00023136"/>
    </source>
</evidence>
<dbReference type="NCBIfam" id="TIGR01525">
    <property type="entry name" value="ATPase-IB_hvy"/>
    <property type="match status" value="1"/>
</dbReference>
<comment type="subcellular location">
    <subcellularLocation>
        <location evidence="1">Membrane</location>
        <topology evidence="1">Multi-pass membrane protein</topology>
    </subcellularLocation>
</comment>
<feature type="transmembrane region" description="Helical" evidence="10">
    <location>
        <begin position="567"/>
        <end position="590"/>
    </location>
</feature>
<dbReference type="NCBIfam" id="TIGR01494">
    <property type="entry name" value="ATPase_P-type"/>
    <property type="match status" value="2"/>
</dbReference>
<dbReference type="PROSITE" id="PS00154">
    <property type="entry name" value="ATPASE_E1_E2"/>
    <property type="match status" value="1"/>
</dbReference>
<dbReference type="Gene3D" id="3.40.50.1000">
    <property type="entry name" value="HAD superfamily/HAD-like"/>
    <property type="match status" value="1"/>
</dbReference>
<reference evidence="13" key="1">
    <citation type="submission" date="2021-08" db="EMBL/GenBank/DDBJ databases">
        <title>WGS assembly of Ceratopteris richardii.</title>
        <authorList>
            <person name="Marchant D.B."/>
            <person name="Chen G."/>
            <person name="Jenkins J."/>
            <person name="Shu S."/>
            <person name="Leebens-Mack J."/>
            <person name="Grimwood J."/>
            <person name="Schmutz J."/>
            <person name="Soltis P."/>
            <person name="Soltis D."/>
            <person name="Chen Z.-H."/>
        </authorList>
    </citation>
    <scope>NUCLEOTIDE SEQUENCE</scope>
    <source>
        <strain evidence="13">Whitten #5841</strain>
        <tissue evidence="13">Leaf</tissue>
    </source>
</reference>
<dbReference type="SFLD" id="SFLDS00003">
    <property type="entry name" value="Haloacid_Dehalogenase"/>
    <property type="match status" value="1"/>
</dbReference>
<evidence type="ECO:0000259" key="12">
    <source>
        <dbReference type="PROSITE" id="PS50846"/>
    </source>
</evidence>
<feature type="domain" description="HMA" evidence="12">
    <location>
        <begin position="159"/>
        <end position="234"/>
    </location>
</feature>
<evidence type="ECO:0000256" key="10">
    <source>
        <dbReference type="RuleBase" id="RU362081"/>
    </source>
</evidence>
<dbReference type="SFLD" id="SFLDG00002">
    <property type="entry name" value="C1.7:_P-type_atpase_like"/>
    <property type="match status" value="1"/>
</dbReference>
<comment type="similarity">
    <text evidence="2 10">Belongs to the cation transport ATPase (P-type) (TC 3.A.3) family. Type IB subfamily.</text>
</comment>
<dbReference type="InterPro" id="IPR006121">
    <property type="entry name" value="HMA_dom"/>
</dbReference>
<dbReference type="PRINTS" id="PR00120">
    <property type="entry name" value="HATPASE"/>
</dbReference>
<protein>
    <recommendedName>
        <fullName evidence="12">HMA domain-containing protein</fullName>
    </recommendedName>
</protein>
<dbReference type="PANTHER" id="PTHR43520">
    <property type="entry name" value="ATP7, ISOFORM B"/>
    <property type="match status" value="1"/>
</dbReference>
<keyword evidence="5 10" id="KW-0547">Nucleotide-binding</keyword>
<dbReference type="PRINTS" id="PR00119">
    <property type="entry name" value="CATATPASE"/>
</dbReference>
<evidence type="ECO:0000256" key="8">
    <source>
        <dbReference type="ARBA" id="ARBA00022989"/>
    </source>
</evidence>
<feature type="transmembrane region" description="Helical" evidence="10">
    <location>
        <begin position="268"/>
        <end position="288"/>
    </location>
</feature>
<feature type="transmembrane region" description="Helical" evidence="10">
    <location>
        <begin position="894"/>
        <end position="913"/>
    </location>
</feature>
<dbReference type="Proteomes" id="UP000825935">
    <property type="component" value="Chromosome 3"/>
</dbReference>
<evidence type="ECO:0000256" key="1">
    <source>
        <dbReference type="ARBA" id="ARBA00004141"/>
    </source>
</evidence>
<evidence type="ECO:0000256" key="11">
    <source>
        <dbReference type="SAM" id="MobiDB-lite"/>
    </source>
</evidence>
<evidence type="ECO:0000313" key="13">
    <source>
        <dbReference type="EMBL" id="KAH7441076.1"/>
    </source>
</evidence>
<evidence type="ECO:0000256" key="3">
    <source>
        <dbReference type="ARBA" id="ARBA00022692"/>
    </source>
</evidence>
<dbReference type="GO" id="GO:0005524">
    <property type="term" value="F:ATP binding"/>
    <property type="evidence" value="ECO:0007669"/>
    <property type="project" value="UniProtKB-UniRule"/>
</dbReference>
<dbReference type="GO" id="GO:0055070">
    <property type="term" value="P:copper ion homeostasis"/>
    <property type="evidence" value="ECO:0007669"/>
    <property type="project" value="TreeGrafter"/>
</dbReference>
<feature type="transmembrane region" description="Helical" evidence="10">
    <location>
        <begin position="919"/>
        <end position="943"/>
    </location>
</feature>
<gene>
    <name evidence="13" type="ORF">KP509_03G024700</name>
</gene>
<keyword evidence="14" id="KW-1185">Reference proteome</keyword>
<dbReference type="CDD" id="cd00371">
    <property type="entry name" value="HMA"/>
    <property type="match status" value="1"/>
</dbReference>
<dbReference type="SUPFAM" id="SSF81653">
    <property type="entry name" value="Calcium ATPase, transduction domain A"/>
    <property type="match status" value="1"/>
</dbReference>
<dbReference type="InterPro" id="IPR008250">
    <property type="entry name" value="ATPase_P-typ_transduc_dom_A_sf"/>
</dbReference>
<feature type="transmembrane region" description="Helical" evidence="10">
    <location>
        <begin position="524"/>
        <end position="547"/>
    </location>
</feature>
<dbReference type="FunFam" id="2.70.150.10:FF:000002">
    <property type="entry name" value="Copper-transporting ATPase 1, putative"/>
    <property type="match status" value="1"/>
</dbReference>
<dbReference type="InterPro" id="IPR001757">
    <property type="entry name" value="P_typ_ATPase"/>
</dbReference>
<dbReference type="InterPro" id="IPR027256">
    <property type="entry name" value="P-typ_ATPase_IB"/>
</dbReference>
<dbReference type="EMBL" id="CM035408">
    <property type="protein sequence ID" value="KAH7441076.1"/>
    <property type="molecule type" value="Genomic_DNA"/>
</dbReference>
<evidence type="ECO:0000256" key="6">
    <source>
        <dbReference type="ARBA" id="ARBA00022840"/>
    </source>
</evidence>
<dbReference type="GO" id="GO:0043682">
    <property type="term" value="F:P-type divalent copper transporter activity"/>
    <property type="evidence" value="ECO:0007669"/>
    <property type="project" value="TreeGrafter"/>
</dbReference>
<organism evidence="13 14">
    <name type="scientific">Ceratopteris richardii</name>
    <name type="common">Triangle waterfern</name>
    <dbReference type="NCBI Taxonomy" id="49495"/>
    <lineage>
        <taxon>Eukaryota</taxon>
        <taxon>Viridiplantae</taxon>
        <taxon>Streptophyta</taxon>
        <taxon>Embryophyta</taxon>
        <taxon>Tracheophyta</taxon>
        <taxon>Polypodiopsida</taxon>
        <taxon>Polypodiidae</taxon>
        <taxon>Polypodiales</taxon>
        <taxon>Pteridineae</taxon>
        <taxon>Pteridaceae</taxon>
        <taxon>Parkerioideae</taxon>
        <taxon>Ceratopteris</taxon>
    </lineage>
</organism>
<dbReference type="PROSITE" id="PS50846">
    <property type="entry name" value="HMA_2"/>
    <property type="match status" value="1"/>
</dbReference>
<dbReference type="InterPro" id="IPR023298">
    <property type="entry name" value="ATPase_P-typ_TM_dom_sf"/>
</dbReference>
<dbReference type="SUPFAM" id="SSF56784">
    <property type="entry name" value="HAD-like"/>
    <property type="match status" value="1"/>
</dbReference>
<evidence type="ECO:0000256" key="2">
    <source>
        <dbReference type="ARBA" id="ARBA00006024"/>
    </source>
</evidence>
<dbReference type="Gene3D" id="3.40.1110.10">
    <property type="entry name" value="Calcium-transporting ATPase, cytoplasmic domain N"/>
    <property type="match status" value="1"/>
</dbReference>
<dbReference type="Pfam" id="PF00702">
    <property type="entry name" value="Hydrolase"/>
    <property type="match status" value="1"/>
</dbReference>
<keyword evidence="9 10" id="KW-0472">Membrane</keyword>
<evidence type="ECO:0000256" key="7">
    <source>
        <dbReference type="ARBA" id="ARBA00022967"/>
    </source>
</evidence>
<dbReference type="Gene3D" id="3.30.70.100">
    <property type="match status" value="1"/>
</dbReference>
<dbReference type="OrthoDB" id="432719at2759"/>
<proteinExistence type="inferred from homology"/>
<keyword evidence="7" id="KW-1278">Translocase</keyword>
<dbReference type="OMA" id="NAPLMHL"/>
<dbReference type="SFLD" id="SFLDF00027">
    <property type="entry name" value="p-type_atpase"/>
    <property type="match status" value="1"/>
</dbReference>
<dbReference type="GO" id="GO:0016887">
    <property type="term" value="F:ATP hydrolysis activity"/>
    <property type="evidence" value="ECO:0007669"/>
    <property type="project" value="InterPro"/>
</dbReference>
<dbReference type="InterPro" id="IPR017969">
    <property type="entry name" value="Heavy-metal-associated_CS"/>
</dbReference>
<sequence length="986" mass="102968">MDRVILPGYCRCHLLRSSRSLVSSSISALLPHRHSSHLSSSSASSSLPFAHSPSRLCLFLRPRFPSRASFCSIFLASLPFLPIPLTPRCPKHGHLPISSSAFASSADGGGIGPRGGSGDSGWGGGGSGGDGGQGGGDGSISCGTGTSSTEILTAASREGYIFLDVGGMSCGGCASSVKKILESQPHVLHASVNLPMELAVVKVSLGAESTAESSRSDIGEALAKHLSGCGFKSSVRDRTVKEGESGSSVALRKAEERMARLKDSGRRLVIAFSLAAVCLIGHSAHFLGRLGPSWLHFCHSAGFQMSLSFLSLIGPGRKLIVDGWKSLQRGAPNMNTLVGLGAVSSFAVSIIASLLPNMGWKAFFEEPVMLLAFVLLGKTVEERAKIQASSDMTSLLNVLPTKANLVVDDTKEGLPSTVEVACENLAVGDKVLVFPGDRIPVDGVVIGGRSTVDESSLTGEPLPVLKKTGDNVGAGTVNYNGSLIIEGQRPGGETVIADVIRMVEDAQSRQAPVQRIADIVAGRFCYGVMALSGATFAFWSTIGGQMFPSVVSQGGPLLLGLQLACNVLVIACPCALGLATPTAVLVGTSLGAKRGLLIRGGDILESISSIDTVLFDKTGTLTHGKPTVTQVSIYGGSHFEERKSTDFATISAESKPWAERELLAMAAGVESGTSHPIAKALVKAAKDAGCRNVQVQDGTFEQEPGSGATAVVEGKRVMVGSLEWVHRFGAAGQITKYAEGFEGHTVVYVGIDNEIAGSIAMVDKIRKDAVAVVKFLHEMGIKTAILSGDKQSVAEAVASQIGINKDEVYGEVKPDGKAEIVKCLQKSGRKVAMVGDGVNDAAALAQSNVGIAMAGGVGVASDVASVVLLHGKLTQVIDSILLSKITFKKIKQNLLWAFLYNIIGLPVAAGVLLPFTNTMLTPSLAGAMMGISSLGVMANSLLLQFEYNRGNPQVDHIQSRVMGYKEKQSTSLFWQSKSSADLERGL</sequence>
<dbReference type="NCBIfam" id="TIGR01511">
    <property type="entry name" value="ATPase-IB1_Cu"/>
    <property type="match status" value="1"/>
</dbReference>